<feature type="domain" description="Orn/DAP/Arg decarboxylase 2 C-terminal" evidence="4">
    <location>
        <begin position="284"/>
        <end position="377"/>
    </location>
</feature>
<evidence type="ECO:0000256" key="1">
    <source>
        <dbReference type="ARBA" id="ARBA00001933"/>
    </source>
</evidence>
<dbReference type="RefSeq" id="WP_188639201.1">
    <property type="nucleotide sequence ID" value="NZ_BMHM01000003.1"/>
</dbReference>
<evidence type="ECO:0000259" key="5">
    <source>
        <dbReference type="Pfam" id="PF02784"/>
    </source>
</evidence>
<dbReference type="EMBL" id="BMHM01000003">
    <property type="protein sequence ID" value="GGC88447.1"/>
    <property type="molecule type" value="Genomic_DNA"/>
</dbReference>
<comment type="cofactor">
    <cofactor evidence="1">
        <name>pyridoxal 5'-phosphate</name>
        <dbReference type="ChEBI" id="CHEBI:597326"/>
    </cofactor>
</comment>
<gene>
    <name evidence="6" type="ORF">GCM10011382_18300</name>
</gene>
<evidence type="ECO:0000256" key="2">
    <source>
        <dbReference type="ARBA" id="ARBA00022898"/>
    </source>
</evidence>
<proteinExistence type="inferred from homology"/>
<dbReference type="PANTHER" id="PTHR43727:SF2">
    <property type="entry name" value="GROUP IV DECARBOXYLASE"/>
    <property type="match status" value="1"/>
</dbReference>
<organism evidence="6 7">
    <name type="scientific">Vreelandella lutescens</name>
    <dbReference type="NCBI Taxonomy" id="1602943"/>
    <lineage>
        <taxon>Bacteria</taxon>
        <taxon>Pseudomonadati</taxon>
        <taxon>Pseudomonadota</taxon>
        <taxon>Gammaproteobacteria</taxon>
        <taxon>Oceanospirillales</taxon>
        <taxon>Halomonadaceae</taxon>
        <taxon>Vreelandella</taxon>
    </lineage>
</organism>
<feature type="domain" description="Orn/DAP/Arg decarboxylase 2 N-terminal" evidence="5">
    <location>
        <begin position="37"/>
        <end position="283"/>
    </location>
</feature>
<dbReference type="InterPro" id="IPR022657">
    <property type="entry name" value="De-COase2_CS"/>
</dbReference>
<dbReference type="Pfam" id="PF02784">
    <property type="entry name" value="Orn_Arg_deC_N"/>
    <property type="match status" value="1"/>
</dbReference>
<dbReference type="Gene3D" id="2.40.37.10">
    <property type="entry name" value="Lyase, Ornithine Decarboxylase, Chain A, domain 1"/>
    <property type="match status" value="1"/>
</dbReference>
<dbReference type="Pfam" id="PF00278">
    <property type="entry name" value="Orn_DAP_Arg_deC"/>
    <property type="match status" value="1"/>
</dbReference>
<dbReference type="InterPro" id="IPR022644">
    <property type="entry name" value="De-COase2_N"/>
</dbReference>
<dbReference type="SUPFAM" id="SSF50621">
    <property type="entry name" value="Alanine racemase C-terminal domain-like"/>
    <property type="match status" value="1"/>
</dbReference>
<reference evidence="7" key="1">
    <citation type="journal article" date="2019" name="Int. J. Syst. Evol. Microbiol.">
        <title>The Global Catalogue of Microorganisms (GCM) 10K type strain sequencing project: providing services to taxonomists for standard genome sequencing and annotation.</title>
        <authorList>
            <consortium name="The Broad Institute Genomics Platform"/>
            <consortium name="The Broad Institute Genome Sequencing Center for Infectious Disease"/>
            <person name="Wu L."/>
            <person name="Ma J."/>
        </authorList>
    </citation>
    <scope>NUCLEOTIDE SEQUENCE [LARGE SCALE GENOMIC DNA]</scope>
    <source>
        <strain evidence="7">CGMCC 1.15122</strain>
    </source>
</reference>
<protein>
    <submittedName>
        <fullName evidence="6">Diaminopimelate decarboxylase</fullName>
    </submittedName>
</protein>
<dbReference type="PROSITE" id="PS00879">
    <property type="entry name" value="ODR_DC_2_2"/>
    <property type="match status" value="1"/>
</dbReference>
<accession>A0ABQ1P0D3</accession>
<name>A0ABQ1P0D3_9GAMM</name>
<comment type="similarity">
    <text evidence="3">Belongs to the Orn/Lys/Arg decarboxylase class-II family.</text>
</comment>
<dbReference type="Gene3D" id="3.20.20.10">
    <property type="entry name" value="Alanine racemase"/>
    <property type="match status" value="1"/>
</dbReference>
<comment type="caution">
    <text evidence="6">The sequence shown here is derived from an EMBL/GenBank/DDBJ whole genome shotgun (WGS) entry which is preliminary data.</text>
</comment>
<dbReference type="InterPro" id="IPR009006">
    <property type="entry name" value="Ala_racemase/Decarboxylase_C"/>
</dbReference>
<dbReference type="PANTHER" id="PTHR43727">
    <property type="entry name" value="DIAMINOPIMELATE DECARBOXYLASE"/>
    <property type="match status" value="1"/>
</dbReference>
<dbReference type="SUPFAM" id="SSF51419">
    <property type="entry name" value="PLP-binding barrel"/>
    <property type="match status" value="1"/>
</dbReference>
<dbReference type="CDD" id="cd06843">
    <property type="entry name" value="PLPDE_III_PvsE_like"/>
    <property type="match status" value="1"/>
</dbReference>
<evidence type="ECO:0000313" key="6">
    <source>
        <dbReference type="EMBL" id="GGC88447.1"/>
    </source>
</evidence>
<dbReference type="Proteomes" id="UP000597301">
    <property type="component" value="Unassembled WGS sequence"/>
</dbReference>
<evidence type="ECO:0000313" key="7">
    <source>
        <dbReference type="Proteomes" id="UP000597301"/>
    </source>
</evidence>
<dbReference type="InterPro" id="IPR000183">
    <property type="entry name" value="Orn/DAP/Arg_de-COase"/>
</dbReference>
<evidence type="ECO:0000259" key="4">
    <source>
        <dbReference type="Pfam" id="PF00278"/>
    </source>
</evidence>
<evidence type="ECO:0000256" key="3">
    <source>
        <dbReference type="RuleBase" id="RU003737"/>
    </source>
</evidence>
<sequence length="422" mass="46582">MAEPNELPLSILSAIERYRQQCSDPMVAFFYDLPALAAHANAMKAALPPGVELYYAIKANSEPAIIDTLAPIVDGLELSSGGEIERACRSATPRPWVLSGPGKLDADMRSAIERGVEAFHVESLGEIARLQSIAAALGRTQPVLLRINPWLPESFSSRLRMAGTATPFGIDEAQLPQAVSAVDNAPNLKLCGFHVHAMSHQTSEQRHQQLLAFYLERWPSWRALARYPEQLTQLNVGGGIGVNYRQPSHQFDWASLCYAFGQQLDNLSEPPRVRFEIGRYLSAFCGYYVMEVLDTKVSHGEGFLVCRGGTHQFRLPVAQGHDHPVIHLPRDPEQSSNGEQRAWTVVGQLCTPKDVLSRHQELRGVRVGDLLVLPLAGAYGYNISHADFLCHPRPSQHFVTDTAEALHSRPGLRRVLAEGYSG</sequence>
<keyword evidence="7" id="KW-1185">Reference proteome</keyword>
<keyword evidence="2" id="KW-0663">Pyridoxal phosphate</keyword>
<dbReference type="InterPro" id="IPR029066">
    <property type="entry name" value="PLP-binding_barrel"/>
</dbReference>
<dbReference type="PRINTS" id="PR01179">
    <property type="entry name" value="ODADCRBXLASE"/>
</dbReference>
<dbReference type="InterPro" id="IPR022643">
    <property type="entry name" value="De-COase2_C"/>
</dbReference>